<keyword evidence="3" id="KW-0804">Transcription</keyword>
<gene>
    <name evidence="5" type="ORF">ESZ54_06290</name>
</gene>
<dbReference type="SMART" id="SM00354">
    <property type="entry name" value="HTH_LACI"/>
    <property type="match status" value="1"/>
</dbReference>
<dbReference type="Proteomes" id="UP000310506">
    <property type="component" value="Unassembled WGS sequence"/>
</dbReference>
<dbReference type="PANTHER" id="PTHR30146">
    <property type="entry name" value="LACI-RELATED TRANSCRIPTIONAL REPRESSOR"/>
    <property type="match status" value="1"/>
</dbReference>
<name>A0A4S3B2I2_9ENTE</name>
<evidence type="ECO:0000256" key="2">
    <source>
        <dbReference type="ARBA" id="ARBA00023125"/>
    </source>
</evidence>
<keyword evidence="2 5" id="KW-0238">DNA-binding</keyword>
<dbReference type="AlphaFoldDB" id="A0A4S3B2I2"/>
<dbReference type="Gene3D" id="1.10.260.40">
    <property type="entry name" value="lambda repressor-like DNA-binding domains"/>
    <property type="match status" value="1"/>
</dbReference>
<organism evidence="5 6">
    <name type="scientific">Vagococcus silagei</name>
    <dbReference type="NCBI Taxonomy" id="2508885"/>
    <lineage>
        <taxon>Bacteria</taxon>
        <taxon>Bacillati</taxon>
        <taxon>Bacillota</taxon>
        <taxon>Bacilli</taxon>
        <taxon>Lactobacillales</taxon>
        <taxon>Enterococcaceae</taxon>
        <taxon>Vagococcus</taxon>
    </lineage>
</organism>
<dbReference type="Gene3D" id="3.40.50.2300">
    <property type="match status" value="2"/>
</dbReference>
<accession>A0A4S3B2I2</accession>
<sequence>MANIYDIAKQSGYSVATVSRVINGHKHVSKKAQQAIEETMTRLEFVPNAMARNLSFGNTYNIGVVLPHTKHPFFTEILNGIIERAISTSYQIVILPSKYDEDLELKYLEQLRQKAIDAIIFTSHGISLETLAEYSEYGRIVCCEKTNRKEILSVYPEREGAYVEVFSWLKEKGIKQMHILLSRSYDKSTTSQVTIDTFRKVYAETPHKEEIITGIISNVDAKEAMLKRINAGEKFECIFSNGDDVASGVYEAFLESEQEMPLIIGQENQISGRLLGLPTVEHRFKEIGLRAFDLAVMNQPSQPEPIISTFIPR</sequence>
<dbReference type="PROSITE" id="PS50932">
    <property type="entry name" value="HTH_LACI_2"/>
    <property type="match status" value="1"/>
</dbReference>
<dbReference type="InterPro" id="IPR028082">
    <property type="entry name" value="Peripla_BP_I"/>
</dbReference>
<evidence type="ECO:0000313" key="5">
    <source>
        <dbReference type="EMBL" id="THB61354.1"/>
    </source>
</evidence>
<dbReference type="CDD" id="cd01392">
    <property type="entry name" value="HTH_LacI"/>
    <property type="match status" value="1"/>
</dbReference>
<dbReference type="InterPro" id="IPR010982">
    <property type="entry name" value="Lambda_DNA-bd_dom_sf"/>
</dbReference>
<evidence type="ECO:0000313" key="6">
    <source>
        <dbReference type="Proteomes" id="UP000310506"/>
    </source>
</evidence>
<dbReference type="PANTHER" id="PTHR30146:SF105">
    <property type="entry name" value="CATABOLITE CONTROL PROTEIN B"/>
    <property type="match status" value="1"/>
</dbReference>
<dbReference type="EMBL" id="SDGV01000014">
    <property type="protein sequence ID" value="THB61354.1"/>
    <property type="molecule type" value="Genomic_DNA"/>
</dbReference>
<proteinExistence type="predicted"/>
<dbReference type="GO" id="GO:0000976">
    <property type="term" value="F:transcription cis-regulatory region binding"/>
    <property type="evidence" value="ECO:0007669"/>
    <property type="project" value="TreeGrafter"/>
</dbReference>
<keyword evidence="6" id="KW-1185">Reference proteome</keyword>
<feature type="domain" description="HTH lacI-type" evidence="4">
    <location>
        <begin position="2"/>
        <end position="56"/>
    </location>
</feature>
<reference evidence="5 6" key="1">
    <citation type="submission" date="2019-01" db="EMBL/GenBank/DDBJ databases">
        <title>Vagococcus silagei sp. nov. isolated from brewer's grain.</title>
        <authorList>
            <person name="Guu J.-R."/>
        </authorList>
    </citation>
    <scope>NUCLEOTIDE SEQUENCE [LARGE SCALE GENOMIC DNA]</scope>
    <source>
        <strain evidence="5 6">2B-2</strain>
    </source>
</reference>
<dbReference type="GO" id="GO:0003700">
    <property type="term" value="F:DNA-binding transcription factor activity"/>
    <property type="evidence" value="ECO:0007669"/>
    <property type="project" value="TreeGrafter"/>
</dbReference>
<evidence type="ECO:0000259" key="4">
    <source>
        <dbReference type="PROSITE" id="PS50932"/>
    </source>
</evidence>
<dbReference type="OrthoDB" id="9798934at2"/>
<keyword evidence="1" id="KW-0805">Transcription regulation</keyword>
<protein>
    <submittedName>
        <fullName evidence="5">LacI family DNA-binding transcriptional regulator</fullName>
    </submittedName>
</protein>
<dbReference type="CDD" id="cd06286">
    <property type="entry name" value="PBP1_CcpB-like"/>
    <property type="match status" value="1"/>
</dbReference>
<dbReference type="Pfam" id="PF00532">
    <property type="entry name" value="Peripla_BP_1"/>
    <property type="match status" value="1"/>
</dbReference>
<dbReference type="SUPFAM" id="SSF53822">
    <property type="entry name" value="Periplasmic binding protein-like I"/>
    <property type="match status" value="1"/>
</dbReference>
<dbReference type="Pfam" id="PF00356">
    <property type="entry name" value="LacI"/>
    <property type="match status" value="1"/>
</dbReference>
<evidence type="ECO:0000256" key="1">
    <source>
        <dbReference type="ARBA" id="ARBA00023015"/>
    </source>
</evidence>
<dbReference type="InterPro" id="IPR000843">
    <property type="entry name" value="HTH_LacI"/>
</dbReference>
<evidence type="ECO:0000256" key="3">
    <source>
        <dbReference type="ARBA" id="ARBA00023163"/>
    </source>
</evidence>
<dbReference type="InterPro" id="IPR001761">
    <property type="entry name" value="Peripla_BP/Lac1_sug-bd_dom"/>
</dbReference>
<dbReference type="SUPFAM" id="SSF47413">
    <property type="entry name" value="lambda repressor-like DNA-binding domains"/>
    <property type="match status" value="1"/>
</dbReference>
<comment type="caution">
    <text evidence="5">The sequence shown here is derived from an EMBL/GenBank/DDBJ whole genome shotgun (WGS) entry which is preliminary data.</text>
</comment>
<dbReference type="RefSeq" id="WP_136136817.1">
    <property type="nucleotide sequence ID" value="NZ_SDGV01000014.1"/>
</dbReference>